<comment type="caution">
    <text evidence="2">The sequence shown here is derived from an EMBL/GenBank/DDBJ whole genome shotgun (WGS) entry which is preliminary data.</text>
</comment>
<feature type="transmembrane region" description="Helical" evidence="1">
    <location>
        <begin position="49"/>
        <end position="71"/>
    </location>
</feature>
<accession>A0A7J7LAI7</accession>
<reference evidence="2 3" key="1">
    <citation type="journal article" date="2020" name="IScience">
        <title>Genome Sequencing of the Endangered Kingdonia uniflora (Circaeasteraceae, Ranunculales) Reveals Potential Mechanisms of Evolutionary Specialization.</title>
        <authorList>
            <person name="Sun Y."/>
            <person name="Deng T."/>
            <person name="Zhang A."/>
            <person name="Moore M.J."/>
            <person name="Landis J.B."/>
            <person name="Lin N."/>
            <person name="Zhang H."/>
            <person name="Zhang X."/>
            <person name="Huang J."/>
            <person name="Zhang X."/>
            <person name="Sun H."/>
            <person name="Wang H."/>
        </authorList>
    </citation>
    <scope>NUCLEOTIDE SEQUENCE [LARGE SCALE GENOMIC DNA]</scope>
    <source>
        <strain evidence="2">TB1705</strain>
        <tissue evidence="2">Leaf</tissue>
    </source>
</reference>
<evidence type="ECO:0000313" key="2">
    <source>
        <dbReference type="EMBL" id="KAF6139534.1"/>
    </source>
</evidence>
<proteinExistence type="predicted"/>
<dbReference type="Proteomes" id="UP000541444">
    <property type="component" value="Unassembled WGS sequence"/>
</dbReference>
<keyword evidence="1" id="KW-1133">Transmembrane helix</keyword>
<keyword evidence="1" id="KW-0472">Membrane</keyword>
<keyword evidence="3" id="KW-1185">Reference proteome</keyword>
<dbReference type="AlphaFoldDB" id="A0A7J7LAI7"/>
<evidence type="ECO:0000256" key="1">
    <source>
        <dbReference type="SAM" id="Phobius"/>
    </source>
</evidence>
<sequence length="74" mass="8561">MMCKNIASFSSTSIFLLSLNNPVSMKWATRDLKKSSWTYALPVQTEVHSLWRTLLFCLTISLYKIIIARILNNH</sequence>
<dbReference type="EMBL" id="JACGCM010002464">
    <property type="protein sequence ID" value="KAF6139534.1"/>
    <property type="molecule type" value="Genomic_DNA"/>
</dbReference>
<protein>
    <submittedName>
        <fullName evidence="2">Uncharacterized protein</fullName>
    </submittedName>
</protein>
<name>A0A7J7LAI7_9MAGN</name>
<gene>
    <name evidence="2" type="ORF">GIB67_015491</name>
</gene>
<keyword evidence="1" id="KW-0812">Transmembrane</keyword>
<organism evidence="2 3">
    <name type="scientific">Kingdonia uniflora</name>
    <dbReference type="NCBI Taxonomy" id="39325"/>
    <lineage>
        <taxon>Eukaryota</taxon>
        <taxon>Viridiplantae</taxon>
        <taxon>Streptophyta</taxon>
        <taxon>Embryophyta</taxon>
        <taxon>Tracheophyta</taxon>
        <taxon>Spermatophyta</taxon>
        <taxon>Magnoliopsida</taxon>
        <taxon>Ranunculales</taxon>
        <taxon>Circaeasteraceae</taxon>
        <taxon>Kingdonia</taxon>
    </lineage>
</organism>
<evidence type="ECO:0000313" key="3">
    <source>
        <dbReference type="Proteomes" id="UP000541444"/>
    </source>
</evidence>